<feature type="signal peptide" evidence="3">
    <location>
        <begin position="1"/>
        <end position="25"/>
    </location>
</feature>
<dbReference type="PRINTS" id="PR01805">
    <property type="entry name" value="VACJLIPOPROT"/>
</dbReference>
<keyword evidence="2 3" id="KW-0732">Signal</keyword>
<dbReference type="AlphaFoldDB" id="A0A849L6B2"/>
<protein>
    <submittedName>
        <fullName evidence="4">VacJ family lipoprotein</fullName>
    </submittedName>
</protein>
<feature type="chain" id="PRO_5033035443" evidence="3">
    <location>
        <begin position="26"/>
        <end position="241"/>
    </location>
</feature>
<comment type="similarity">
    <text evidence="1">Belongs to the MlaA family.</text>
</comment>
<dbReference type="RefSeq" id="WP_171326469.1">
    <property type="nucleotide sequence ID" value="NZ_JABFBC010000002.1"/>
</dbReference>
<dbReference type="GO" id="GO:0016020">
    <property type="term" value="C:membrane"/>
    <property type="evidence" value="ECO:0007669"/>
    <property type="project" value="InterPro"/>
</dbReference>
<accession>A0A849L6B2</accession>
<proteinExistence type="inferred from homology"/>
<name>A0A849L6B2_9RHOB</name>
<keyword evidence="4" id="KW-0449">Lipoprotein</keyword>
<dbReference type="Proteomes" id="UP000572377">
    <property type="component" value="Unassembled WGS sequence"/>
</dbReference>
<dbReference type="InterPro" id="IPR007428">
    <property type="entry name" value="MlaA"/>
</dbReference>
<dbReference type="PANTHER" id="PTHR30035">
    <property type="entry name" value="LIPOPROTEIN VACJ-RELATED"/>
    <property type="match status" value="1"/>
</dbReference>
<gene>
    <name evidence="4" type="ORF">HMH01_14465</name>
</gene>
<dbReference type="PROSITE" id="PS51257">
    <property type="entry name" value="PROKAR_LIPOPROTEIN"/>
    <property type="match status" value="1"/>
</dbReference>
<dbReference type="EMBL" id="JABFBC010000002">
    <property type="protein sequence ID" value="NNU81641.1"/>
    <property type="molecule type" value="Genomic_DNA"/>
</dbReference>
<reference evidence="4 5" key="1">
    <citation type="submission" date="2020-05" db="EMBL/GenBank/DDBJ databases">
        <title>Gimesia benthica sp. nov., a novel planctomycete isolated from a deep-sea water sample of the Northwest Indian Ocean.</title>
        <authorList>
            <person name="Wang J."/>
            <person name="Ruan C."/>
            <person name="Song L."/>
            <person name="Zhu Y."/>
            <person name="Li A."/>
            <person name="Zheng X."/>
            <person name="Wang L."/>
            <person name="Lu Z."/>
            <person name="Huang Y."/>
            <person name="Du W."/>
            <person name="Zhou Y."/>
            <person name="Huang L."/>
            <person name="Dai X."/>
        </authorList>
    </citation>
    <scope>NUCLEOTIDE SEQUENCE [LARGE SCALE GENOMIC DNA]</scope>
    <source>
        <strain evidence="4 5">YYQ-30</strain>
    </source>
</reference>
<keyword evidence="5" id="KW-1185">Reference proteome</keyword>
<evidence type="ECO:0000313" key="4">
    <source>
        <dbReference type="EMBL" id="NNU81641.1"/>
    </source>
</evidence>
<organism evidence="4 5">
    <name type="scientific">Halovulum dunhuangense</name>
    <dbReference type="NCBI Taxonomy" id="1505036"/>
    <lineage>
        <taxon>Bacteria</taxon>
        <taxon>Pseudomonadati</taxon>
        <taxon>Pseudomonadota</taxon>
        <taxon>Alphaproteobacteria</taxon>
        <taxon>Rhodobacterales</taxon>
        <taxon>Paracoccaceae</taxon>
        <taxon>Halovulum</taxon>
    </lineage>
</organism>
<comment type="caution">
    <text evidence="4">The sequence shown here is derived from an EMBL/GenBank/DDBJ whole genome shotgun (WGS) entry which is preliminary data.</text>
</comment>
<evidence type="ECO:0000256" key="2">
    <source>
        <dbReference type="ARBA" id="ARBA00022729"/>
    </source>
</evidence>
<dbReference type="GO" id="GO:0120010">
    <property type="term" value="P:intermembrane phospholipid transfer"/>
    <property type="evidence" value="ECO:0007669"/>
    <property type="project" value="TreeGrafter"/>
</dbReference>
<evidence type="ECO:0000256" key="3">
    <source>
        <dbReference type="SAM" id="SignalP"/>
    </source>
</evidence>
<evidence type="ECO:0000313" key="5">
    <source>
        <dbReference type="Proteomes" id="UP000572377"/>
    </source>
</evidence>
<dbReference type="Pfam" id="PF04333">
    <property type="entry name" value="MlaA"/>
    <property type="match status" value="1"/>
</dbReference>
<dbReference type="PANTHER" id="PTHR30035:SF3">
    <property type="entry name" value="INTERMEMBRANE PHOSPHOLIPID TRANSPORT SYSTEM LIPOPROTEIN MLAA"/>
    <property type="match status" value="1"/>
</dbReference>
<evidence type="ECO:0000256" key="1">
    <source>
        <dbReference type="ARBA" id="ARBA00010634"/>
    </source>
</evidence>
<sequence length="241" mass="25430">MLPRLAALGLLAALAAGCTRSDVPAGETPDPFENVNRSVHAFNKGLDRNVLRPSSDVYVTAVPQPARKGISNGVNTLSQPVYFANHLLQGDIEDAGGALTRFLLNGFFGLGGMLDVASEAGVFDNPTDFGETMAVWGVPSGPYVELPVFGPSTVRDSFGRVVDRVGDPVPGALPDGSTGYLVAAEVADVLQIRSDLGRVIDALLYESADSYAAARIAYLQNRSRAANDGVSAEELENPYDF</sequence>